<protein>
    <recommendedName>
        <fullName evidence="1">Thioredoxin reductase</fullName>
    </recommendedName>
</protein>
<dbReference type="GO" id="GO:0004791">
    <property type="term" value="F:thioredoxin-disulfide reductase (NADPH) activity"/>
    <property type="evidence" value="ECO:0007669"/>
    <property type="project" value="UniProtKB-EC"/>
</dbReference>
<keyword evidence="3 5" id="KW-0560">Oxidoreductase</keyword>
<dbReference type="PRINTS" id="PR00368">
    <property type="entry name" value="FADPNR"/>
</dbReference>
<dbReference type="Pfam" id="PF07992">
    <property type="entry name" value="Pyr_redox_2"/>
    <property type="match status" value="1"/>
</dbReference>
<dbReference type="SUPFAM" id="SSF51905">
    <property type="entry name" value="FAD/NAD(P)-binding domain"/>
    <property type="match status" value="1"/>
</dbReference>
<keyword evidence="2" id="KW-0285">Flavoprotein</keyword>
<sequence>MPALAPDEAGTATADVLVIGGGPAGLTAAIYLARFHLDVIVVDRGGSRASLIPLTRNHAGFPDGISGPDLVARMRNQAERYGARLIPGEVTAIERQGTLFSTTAGLRITARVVLLATGVSNNRPAMDDAKHDTALAQGLLRYCPVCDGYEVTDKNVAVIGTGVRGTREALFLRSYTERVTLIASEGGHDLSDEELRSLEAAGVARVDGPTSAIAIDGEAIRVTTPEGDWRFDTAYPALGSRIHSELARQLGASTSDDGCLAVDAHQRTDVPGLYAAGDVVFGLDQISHAMGEGGVAATTIRNDLAERQPLRREARS</sequence>
<dbReference type="PRINTS" id="PR00469">
    <property type="entry name" value="PNDRDTASEII"/>
</dbReference>
<evidence type="ECO:0000313" key="5">
    <source>
        <dbReference type="EMBL" id="NIJ09476.1"/>
    </source>
</evidence>
<dbReference type="PANTHER" id="PTHR48105">
    <property type="entry name" value="THIOREDOXIN REDUCTASE 1-RELATED-RELATED"/>
    <property type="match status" value="1"/>
</dbReference>
<accession>A0ABX0U0Q1</accession>
<organism evidence="5 6">
    <name type="scientific">Sphingomonas vulcanisoli</name>
    <dbReference type="NCBI Taxonomy" id="1658060"/>
    <lineage>
        <taxon>Bacteria</taxon>
        <taxon>Pseudomonadati</taxon>
        <taxon>Pseudomonadota</taxon>
        <taxon>Alphaproteobacteria</taxon>
        <taxon>Sphingomonadales</taxon>
        <taxon>Sphingomonadaceae</taxon>
        <taxon>Sphingomonas</taxon>
    </lineage>
</organism>
<keyword evidence="6" id="KW-1185">Reference proteome</keyword>
<dbReference type="Proteomes" id="UP000727456">
    <property type="component" value="Unassembled WGS sequence"/>
</dbReference>
<dbReference type="EMBL" id="JAAOZC010000011">
    <property type="protein sequence ID" value="NIJ09476.1"/>
    <property type="molecule type" value="Genomic_DNA"/>
</dbReference>
<dbReference type="RefSeq" id="WP_167075129.1">
    <property type="nucleotide sequence ID" value="NZ_JAAOZC010000011.1"/>
</dbReference>
<dbReference type="InterPro" id="IPR050097">
    <property type="entry name" value="Ferredoxin-NADP_redctase_2"/>
</dbReference>
<dbReference type="Gene3D" id="3.50.50.60">
    <property type="entry name" value="FAD/NAD(P)-binding domain"/>
    <property type="match status" value="2"/>
</dbReference>
<proteinExistence type="predicted"/>
<reference evidence="5 6" key="1">
    <citation type="submission" date="2020-03" db="EMBL/GenBank/DDBJ databases">
        <title>Genomic Encyclopedia of Type Strains, Phase III (KMG-III): the genomes of soil and plant-associated and newly described type strains.</title>
        <authorList>
            <person name="Whitman W."/>
        </authorList>
    </citation>
    <scope>NUCLEOTIDE SEQUENCE [LARGE SCALE GENOMIC DNA]</scope>
    <source>
        <strain evidence="5 6">CECT 8804</strain>
    </source>
</reference>
<dbReference type="InterPro" id="IPR023753">
    <property type="entry name" value="FAD/NAD-binding_dom"/>
</dbReference>
<gene>
    <name evidence="5" type="ORF">FHS31_003108</name>
</gene>
<evidence type="ECO:0000256" key="1">
    <source>
        <dbReference type="ARBA" id="ARBA00018719"/>
    </source>
</evidence>
<dbReference type="InterPro" id="IPR036188">
    <property type="entry name" value="FAD/NAD-bd_sf"/>
</dbReference>
<evidence type="ECO:0000259" key="4">
    <source>
        <dbReference type="Pfam" id="PF07992"/>
    </source>
</evidence>
<evidence type="ECO:0000256" key="3">
    <source>
        <dbReference type="ARBA" id="ARBA00023002"/>
    </source>
</evidence>
<evidence type="ECO:0000313" key="6">
    <source>
        <dbReference type="Proteomes" id="UP000727456"/>
    </source>
</evidence>
<comment type="caution">
    <text evidence="5">The sequence shown here is derived from an EMBL/GenBank/DDBJ whole genome shotgun (WGS) entry which is preliminary data.</text>
</comment>
<evidence type="ECO:0000256" key="2">
    <source>
        <dbReference type="ARBA" id="ARBA00022630"/>
    </source>
</evidence>
<feature type="domain" description="FAD/NAD(P)-binding" evidence="4">
    <location>
        <begin position="15"/>
        <end position="293"/>
    </location>
</feature>
<name>A0ABX0U0Q1_9SPHN</name>